<evidence type="ECO:0000313" key="2">
    <source>
        <dbReference type="Proteomes" id="UP000238479"/>
    </source>
</evidence>
<dbReference type="Gramene" id="PRQ19188">
    <property type="protein sequence ID" value="PRQ19188"/>
    <property type="gene ID" value="RchiOBHm_Chr7g0214471"/>
</dbReference>
<comment type="caution">
    <text evidence="1">The sequence shown here is derived from an EMBL/GenBank/DDBJ whole genome shotgun (WGS) entry which is preliminary data.</text>
</comment>
<evidence type="ECO:0000313" key="1">
    <source>
        <dbReference type="EMBL" id="PRQ19188.1"/>
    </source>
</evidence>
<name>A0A2P6PB89_ROSCH</name>
<organism evidence="1 2">
    <name type="scientific">Rosa chinensis</name>
    <name type="common">China rose</name>
    <dbReference type="NCBI Taxonomy" id="74649"/>
    <lineage>
        <taxon>Eukaryota</taxon>
        <taxon>Viridiplantae</taxon>
        <taxon>Streptophyta</taxon>
        <taxon>Embryophyta</taxon>
        <taxon>Tracheophyta</taxon>
        <taxon>Spermatophyta</taxon>
        <taxon>Magnoliopsida</taxon>
        <taxon>eudicotyledons</taxon>
        <taxon>Gunneridae</taxon>
        <taxon>Pentapetalae</taxon>
        <taxon>rosids</taxon>
        <taxon>fabids</taxon>
        <taxon>Rosales</taxon>
        <taxon>Rosaceae</taxon>
        <taxon>Rosoideae</taxon>
        <taxon>Rosoideae incertae sedis</taxon>
        <taxon>Rosa</taxon>
    </lineage>
</organism>
<gene>
    <name evidence="1" type="ORF">RchiOBHm_Chr7g0214471</name>
</gene>
<dbReference type="EMBL" id="PDCK01000045">
    <property type="protein sequence ID" value="PRQ19188.1"/>
    <property type="molecule type" value="Genomic_DNA"/>
</dbReference>
<dbReference type="AlphaFoldDB" id="A0A2P6PB89"/>
<accession>A0A2P6PB89</accession>
<sequence length="67" mass="7769">MSYILYMACIVKVIDLQEVFDEEEVIVPELNQKDDSSYVAVEICGLLLMVYQRLLKVMIEDIGKQIK</sequence>
<protein>
    <submittedName>
        <fullName evidence="1">Uncharacterized protein</fullName>
    </submittedName>
</protein>
<reference evidence="1 2" key="1">
    <citation type="journal article" date="2018" name="Nat. Genet.">
        <title>The Rosa genome provides new insights in the design of modern roses.</title>
        <authorList>
            <person name="Bendahmane M."/>
        </authorList>
    </citation>
    <scope>NUCLEOTIDE SEQUENCE [LARGE SCALE GENOMIC DNA]</scope>
    <source>
        <strain evidence="2">cv. Old Blush</strain>
    </source>
</reference>
<proteinExistence type="predicted"/>
<keyword evidence="2" id="KW-1185">Reference proteome</keyword>
<dbReference type="Proteomes" id="UP000238479">
    <property type="component" value="Chromosome 7"/>
</dbReference>